<dbReference type="GO" id="GO:0005829">
    <property type="term" value="C:cytosol"/>
    <property type="evidence" value="ECO:0007669"/>
    <property type="project" value="TreeGrafter"/>
</dbReference>
<dbReference type="Proteomes" id="UP000293638">
    <property type="component" value="Unassembled WGS sequence"/>
</dbReference>
<dbReference type="PANTHER" id="PTHR43364:SF18">
    <property type="entry name" value="OXIDOREDUCTASE"/>
    <property type="match status" value="1"/>
</dbReference>
<name>A0A4Q7NAS6_9ACTN</name>
<dbReference type="SUPFAM" id="SSF51430">
    <property type="entry name" value="NAD(P)-linked oxidoreductase"/>
    <property type="match status" value="1"/>
</dbReference>
<dbReference type="InterPro" id="IPR050523">
    <property type="entry name" value="AKR_Detox_Biosynth"/>
</dbReference>
<gene>
    <name evidence="2" type="ORF">EV189_3528</name>
</gene>
<dbReference type="PANTHER" id="PTHR43364">
    <property type="entry name" value="NADH-SPECIFIC METHYLGLYOXAL REDUCTASE-RELATED"/>
    <property type="match status" value="1"/>
</dbReference>
<dbReference type="EMBL" id="SGXD01000005">
    <property type="protein sequence ID" value="RZS80048.1"/>
    <property type="molecule type" value="Genomic_DNA"/>
</dbReference>
<dbReference type="InterPro" id="IPR023210">
    <property type="entry name" value="NADP_OxRdtase_dom"/>
</dbReference>
<feature type="domain" description="NADP-dependent oxidoreductase" evidence="1">
    <location>
        <begin position="15"/>
        <end position="304"/>
    </location>
</feature>
<proteinExistence type="predicted"/>
<reference evidence="2 3" key="1">
    <citation type="submission" date="2019-02" db="EMBL/GenBank/DDBJ databases">
        <title>Genomic Encyclopedia of Type Strains, Phase IV (KMG-IV): sequencing the most valuable type-strain genomes for metagenomic binning, comparative biology and taxonomic classification.</title>
        <authorList>
            <person name="Goeker M."/>
        </authorList>
    </citation>
    <scope>NUCLEOTIDE SEQUENCE [LARGE SCALE GENOMIC DNA]</scope>
    <source>
        <strain evidence="2 3">DSM 45622</strain>
    </source>
</reference>
<evidence type="ECO:0000259" key="1">
    <source>
        <dbReference type="Pfam" id="PF00248"/>
    </source>
</evidence>
<comment type="caution">
    <text evidence="2">The sequence shown here is derived from an EMBL/GenBank/DDBJ whole genome shotgun (WGS) entry which is preliminary data.</text>
</comment>
<dbReference type="Pfam" id="PF00248">
    <property type="entry name" value="Aldo_ket_red"/>
    <property type="match status" value="1"/>
</dbReference>
<dbReference type="RefSeq" id="WP_130494260.1">
    <property type="nucleotide sequence ID" value="NZ_SGXD01000005.1"/>
</dbReference>
<organism evidence="2 3">
    <name type="scientific">Motilibacter rhizosphaerae</name>
    <dbReference type="NCBI Taxonomy" id="598652"/>
    <lineage>
        <taxon>Bacteria</taxon>
        <taxon>Bacillati</taxon>
        <taxon>Actinomycetota</taxon>
        <taxon>Actinomycetes</taxon>
        <taxon>Motilibacterales</taxon>
        <taxon>Motilibacteraceae</taxon>
        <taxon>Motilibacter</taxon>
    </lineage>
</organism>
<protein>
    <submittedName>
        <fullName evidence="2">Aryl-alcohol dehydrogenase-like predicted oxidoreductase</fullName>
    </submittedName>
</protein>
<evidence type="ECO:0000313" key="2">
    <source>
        <dbReference type="EMBL" id="RZS80048.1"/>
    </source>
</evidence>
<accession>A0A4Q7NAS6</accession>
<keyword evidence="3" id="KW-1185">Reference proteome</keyword>
<evidence type="ECO:0000313" key="3">
    <source>
        <dbReference type="Proteomes" id="UP000293638"/>
    </source>
</evidence>
<sequence length="307" mass="31391">MEQRQVGRSGLRVSRLGLGTLTWGRDTDELDAADLARAFLDAGGTLVETSPAYGEGAAEAVLGALLAGRVPRDDVLLVTRAGGADRSRRGLLASLDASLQRLGTPDVDLLLLDGWDSRVPLDEALAAADAAVASGRAAYVGLAGCTGWQVARSVTWQEALRRAPLVAAAVPWSLAEREAEQDVVPASAELGLGVLGGAALGGGVLTGKYRHGVPSDSRAASTHLAERVEPLLRGRPRSVVDALATAAEGLGVPPLTAALGWLWSRPELASAVVGPRTPQQLRAVLAADAAAPLPGAIVAALDDVSAP</sequence>
<dbReference type="Gene3D" id="3.20.20.100">
    <property type="entry name" value="NADP-dependent oxidoreductase domain"/>
    <property type="match status" value="1"/>
</dbReference>
<dbReference type="AlphaFoldDB" id="A0A4Q7NAS6"/>
<dbReference type="InterPro" id="IPR036812">
    <property type="entry name" value="NAD(P)_OxRdtase_dom_sf"/>
</dbReference>
<dbReference type="OrthoDB" id="9768793at2"/>